<evidence type="ECO:0000313" key="7">
    <source>
        <dbReference type="Proteomes" id="UP000198356"/>
    </source>
</evidence>
<dbReference type="GO" id="GO:0016811">
    <property type="term" value="F:hydrolase activity, acting on carbon-nitrogen (but not peptide) bonds, in linear amides"/>
    <property type="evidence" value="ECO:0007669"/>
    <property type="project" value="InterPro"/>
</dbReference>
<dbReference type="InterPro" id="IPR029055">
    <property type="entry name" value="Ntn_hydrolases_N"/>
</dbReference>
<dbReference type="OrthoDB" id="9816120at2"/>
<keyword evidence="7" id="KW-1185">Reference proteome</keyword>
<dbReference type="Proteomes" id="UP000198356">
    <property type="component" value="Unassembled WGS sequence"/>
</dbReference>
<dbReference type="Pfam" id="PF01804">
    <property type="entry name" value="Penicil_amidase"/>
    <property type="match status" value="1"/>
</dbReference>
<dbReference type="InterPro" id="IPR002692">
    <property type="entry name" value="S45"/>
</dbReference>
<dbReference type="InterPro" id="IPR013517">
    <property type="entry name" value="FG-GAP"/>
</dbReference>
<dbReference type="InterPro" id="IPR043146">
    <property type="entry name" value="Penicillin_amidase_N_B-knob"/>
</dbReference>
<dbReference type="InterPro" id="IPR028994">
    <property type="entry name" value="Integrin_alpha_N"/>
</dbReference>
<dbReference type="Gene3D" id="2.130.10.130">
    <property type="entry name" value="Integrin alpha, N-terminal"/>
    <property type="match status" value="2"/>
</dbReference>
<dbReference type="EMBL" id="FZOU01000016">
    <property type="protein sequence ID" value="SNT43538.1"/>
    <property type="molecule type" value="Genomic_DNA"/>
</dbReference>
<proteinExistence type="inferred from homology"/>
<dbReference type="Gene3D" id="3.60.20.10">
    <property type="entry name" value="Glutamine Phosphoribosylpyrophosphate, subunit 1, domain 1"/>
    <property type="match status" value="1"/>
</dbReference>
<evidence type="ECO:0000256" key="1">
    <source>
        <dbReference type="ARBA" id="ARBA00006586"/>
    </source>
</evidence>
<gene>
    <name evidence="6" type="ORF">SAMN05421770_1167</name>
</gene>
<dbReference type="InterPro" id="IPR043147">
    <property type="entry name" value="Penicillin_amidase_A-knob"/>
</dbReference>
<reference evidence="6 7" key="1">
    <citation type="submission" date="2017-06" db="EMBL/GenBank/DDBJ databases">
        <authorList>
            <person name="Kim H.J."/>
            <person name="Triplett B.A."/>
        </authorList>
    </citation>
    <scope>NUCLEOTIDE SEQUENCE [LARGE SCALE GENOMIC DNA]</scope>
    <source>
        <strain evidence="6 7">DSM 18704</strain>
    </source>
</reference>
<dbReference type="GO" id="GO:0017000">
    <property type="term" value="P:antibiotic biosynthetic process"/>
    <property type="evidence" value="ECO:0007669"/>
    <property type="project" value="InterPro"/>
</dbReference>
<evidence type="ECO:0000256" key="2">
    <source>
        <dbReference type="ARBA" id="ARBA00022729"/>
    </source>
</evidence>
<evidence type="ECO:0000256" key="5">
    <source>
        <dbReference type="SAM" id="SignalP"/>
    </source>
</evidence>
<name>A0A239MNH7_9BACT</name>
<dbReference type="PANTHER" id="PTHR34218">
    <property type="entry name" value="PEPTIDASE S45 PENICILLIN AMIDASE"/>
    <property type="match status" value="1"/>
</dbReference>
<evidence type="ECO:0000313" key="6">
    <source>
        <dbReference type="EMBL" id="SNT43538.1"/>
    </source>
</evidence>
<dbReference type="Pfam" id="PF13517">
    <property type="entry name" value="FG-GAP_3"/>
    <property type="match status" value="3"/>
</dbReference>
<protein>
    <submittedName>
        <fullName evidence="6">Acyl-homoserine lactone (AHL) acylase PvdQ</fullName>
    </submittedName>
</protein>
<dbReference type="PANTHER" id="PTHR34218:SF3">
    <property type="entry name" value="ACYL-HOMOSERINE LACTONE ACYLASE PVDQ"/>
    <property type="match status" value="1"/>
</dbReference>
<sequence>MIRMLPFVRSLFAFAALVPACVFAQTTPEFKSDSQTIELAKQALPFHRGQLTAVGLHHPVTVIRDKWGIAHIYAGDTHDLFFAQGFAAAQDHMWQMEMWRRSVEGRLAEVLGPDYVNRDRFARTLTFHGDWDAEERKYSPEGPVIFASFAEGVNAAIRVAIDQGKIPIEFQMMGTLPVASWTAHTLLTRVPAWGLSRNAASELARALAIKTMGPEKADQLIVTEPAHRFTVPEGLDLADISPLGLALARDAGNNAYKIKPLKVGPATASVEMPELPAPTKITDPGVSLAELLLQEVYDDSKTYDLGSNNWVAGGQKTVTGKPILANDPHREIQNPGLRNFVHLVSPGYDVIGMTEPGLPGVSVGHNENVAWGFTILGTDQEDLYIETTDPANPNRYLYKGQWLEMETSPQAIQVKKGKPVMFSVKWTMHGPVVYEDATRHIAYALKWVGAEAGGAGYLGSLNVLAAKDWKEFTAGVAKSWYLPSHSLVYADTAGNYGYLAAVYSPVRLNWDGLLPVPGKDGKFEWAGFTPLDKLPRELNGARGFYATANNDVLPKLFPHNAPDSGYEYSADFRFRRIEEVLSQKKKFSIADFEALQFDNTSLPARRLIPLLKNLKSDKPAVADALKQLNAWNMVLDRETVAGTIYEYWLMKLTSRVYALYVPADQQKSFTRYDVRRVIEWVNKPDAAFGANPVEARNKMLLDSLDDAIAMLTKLHGADESAWKLGKVHKATFEHPLLSPETKELLEVEAVERGGDAYTVKASSSPTEKSFEVEHGASAMMILDTSNWDNSVALNTPGNESAAGSPHSKDLAPMWQEGKYFPLAFSRAKVEGVAETTQMLEPLREAEGDAGKVPFVRAQTELFADTSPVVVSWADYDNDGWPDLFIAYTTGVVKLFHNDHGTLRDVTAETHLNDYPHRISAASWGDFDGDGNLDLYLGYAYAPAVPNRLLKGDGHGHFVEVGDRMGIHDTGETRQVSFVDYNNDGKPDLWVAFRDRPNRLYRNDGDHFTEVAEKMGITGLNWTVGSLWFDYNGDGKLDLFEANQNGKLNKVYRNDGDHFTEVAHELGLDGSPRSFELGSVNIAAADFNNDGNIDLFYANYGPSWLLRNDGGKFTDVAPAYGAAINAHVVCAGWGDYDNDGLPDLYTDGYLTGHEHQEDYLFHNEGDHFADVTPGMMLKHDGDHALVWVDYNKDGAVDLSIADHEGEGVFSLYRNTLPAAQAHQSLEVLVVDAKGHATKAGSEVRLYKAGTRTVLGGRLVDTGSGYNSQSVIPVHFGLGAYMGPVDVEVTFMTNGGRKVVRVPGVAPAEHIGDPLIVKAGE</sequence>
<dbReference type="Gene3D" id="2.30.120.10">
    <property type="match status" value="1"/>
</dbReference>
<dbReference type="InterPro" id="IPR023343">
    <property type="entry name" value="Penicillin_amidase_dom1"/>
</dbReference>
<accession>A0A239MNH7</accession>
<dbReference type="Gene3D" id="1.10.439.10">
    <property type="entry name" value="Penicillin Amidohydrolase, domain 1"/>
    <property type="match status" value="1"/>
</dbReference>
<comment type="similarity">
    <text evidence="1">Belongs to the peptidase S45 family.</text>
</comment>
<feature type="signal peptide" evidence="5">
    <location>
        <begin position="1"/>
        <end position="24"/>
    </location>
</feature>
<organism evidence="6 7">
    <name type="scientific">Granulicella rosea</name>
    <dbReference type="NCBI Taxonomy" id="474952"/>
    <lineage>
        <taxon>Bacteria</taxon>
        <taxon>Pseudomonadati</taxon>
        <taxon>Acidobacteriota</taxon>
        <taxon>Terriglobia</taxon>
        <taxon>Terriglobales</taxon>
        <taxon>Acidobacteriaceae</taxon>
        <taxon>Granulicella</taxon>
    </lineage>
</organism>
<keyword evidence="2 5" id="KW-0732">Signal</keyword>
<keyword evidence="3" id="KW-0378">Hydrolase</keyword>
<dbReference type="SUPFAM" id="SSF69318">
    <property type="entry name" value="Integrin alpha N-terminal domain"/>
    <property type="match status" value="2"/>
</dbReference>
<dbReference type="CDD" id="cd03747">
    <property type="entry name" value="Ntn_PGA_like"/>
    <property type="match status" value="1"/>
</dbReference>
<dbReference type="SUPFAM" id="SSF56235">
    <property type="entry name" value="N-terminal nucleophile aminohydrolases (Ntn hydrolases)"/>
    <property type="match status" value="1"/>
</dbReference>
<dbReference type="Gene3D" id="1.10.1400.10">
    <property type="match status" value="1"/>
</dbReference>
<feature type="chain" id="PRO_5012286123" evidence="5">
    <location>
        <begin position="25"/>
        <end position="1319"/>
    </location>
</feature>
<evidence type="ECO:0000256" key="3">
    <source>
        <dbReference type="ARBA" id="ARBA00022801"/>
    </source>
</evidence>
<keyword evidence="4" id="KW-0865">Zymogen</keyword>
<evidence type="ECO:0000256" key="4">
    <source>
        <dbReference type="ARBA" id="ARBA00023145"/>
    </source>
</evidence>